<evidence type="ECO:0000256" key="5">
    <source>
        <dbReference type="ARBA" id="ARBA00023163"/>
    </source>
</evidence>
<dbReference type="InterPro" id="IPR039425">
    <property type="entry name" value="RNA_pol_sigma-70-like"/>
</dbReference>
<dbReference type="InterPro" id="IPR013324">
    <property type="entry name" value="RNA_pol_sigma_r3/r4-like"/>
</dbReference>
<sequence>MHQSQQPMDYAVELPVAALYRRHAHALLTYIRALISPEDAEDILVEVFLVVIQNETPLRLGEKEQLTWLRRVARNKIIDRYRHLGRLPAFVSLEDFAETLIHDDGQEPEVQVLRSVDHAQLRAYLSSLPQLHQEILRLRFADDLSTKAIAQRLAKSDGAIRMLLSRILNRLRAMYEQARGEEHTHESSR</sequence>
<accession>D6U2L6</accession>
<dbReference type="Proteomes" id="UP000004508">
    <property type="component" value="Unassembled WGS sequence"/>
</dbReference>
<organism evidence="8 9">
    <name type="scientific">Ktedonobacter racemifer DSM 44963</name>
    <dbReference type="NCBI Taxonomy" id="485913"/>
    <lineage>
        <taxon>Bacteria</taxon>
        <taxon>Bacillati</taxon>
        <taxon>Chloroflexota</taxon>
        <taxon>Ktedonobacteria</taxon>
        <taxon>Ktedonobacterales</taxon>
        <taxon>Ktedonobacteraceae</taxon>
        <taxon>Ktedonobacter</taxon>
    </lineage>
</organism>
<evidence type="ECO:0000256" key="2">
    <source>
        <dbReference type="ARBA" id="ARBA00023015"/>
    </source>
</evidence>
<reference evidence="8 9" key="1">
    <citation type="journal article" date="2011" name="Stand. Genomic Sci.">
        <title>Non-contiguous finished genome sequence and contextual data of the filamentous soil bacterium Ktedonobacter racemifer type strain (SOSP1-21).</title>
        <authorList>
            <person name="Chang Y.J."/>
            <person name="Land M."/>
            <person name="Hauser L."/>
            <person name="Chertkov O."/>
            <person name="Del Rio T.G."/>
            <person name="Nolan M."/>
            <person name="Copeland A."/>
            <person name="Tice H."/>
            <person name="Cheng J.F."/>
            <person name="Lucas S."/>
            <person name="Han C."/>
            <person name="Goodwin L."/>
            <person name="Pitluck S."/>
            <person name="Ivanova N."/>
            <person name="Ovchinikova G."/>
            <person name="Pati A."/>
            <person name="Chen A."/>
            <person name="Palaniappan K."/>
            <person name="Mavromatis K."/>
            <person name="Liolios K."/>
            <person name="Brettin T."/>
            <person name="Fiebig A."/>
            <person name="Rohde M."/>
            <person name="Abt B."/>
            <person name="Goker M."/>
            <person name="Detter J.C."/>
            <person name="Woyke T."/>
            <person name="Bristow J."/>
            <person name="Eisen J.A."/>
            <person name="Markowitz V."/>
            <person name="Hugenholtz P."/>
            <person name="Kyrpides N.C."/>
            <person name="Klenk H.P."/>
            <person name="Lapidus A."/>
        </authorList>
    </citation>
    <scope>NUCLEOTIDE SEQUENCE [LARGE SCALE GENOMIC DNA]</scope>
    <source>
        <strain evidence="9">DSM 44963</strain>
    </source>
</reference>
<gene>
    <name evidence="8" type="ORF">Krac_1630</name>
</gene>
<dbReference type="Pfam" id="PF04545">
    <property type="entry name" value="Sigma70_r4"/>
    <property type="match status" value="1"/>
</dbReference>
<feature type="domain" description="RNA polymerase sigma-70 region 2" evidence="6">
    <location>
        <begin position="19"/>
        <end position="86"/>
    </location>
</feature>
<dbReference type="SUPFAM" id="SSF88659">
    <property type="entry name" value="Sigma3 and sigma4 domains of RNA polymerase sigma factors"/>
    <property type="match status" value="1"/>
</dbReference>
<evidence type="ECO:0000256" key="1">
    <source>
        <dbReference type="ARBA" id="ARBA00010641"/>
    </source>
</evidence>
<dbReference type="Gene3D" id="1.10.1740.10">
    <property type="match status" value="1"/>
</dbReference>
<protein>
    <submittedName>
        <fullName evidence="8">RNA polymerase, sigma-24 subunit, ECF subfamily</fullName>
    </submittedName>
</protein>
<dbReference type="GO" id="GO:0006352">
    <property type="term" value="P:DNA-templated transcription initiation"/>
    <property type="evidence" value="ECO:0007669"/>
    <property type="project" value="InterPro"/>
</dbReference>
<keyword evidence="2" id="KW-0805">Transcription regulation</keyword>
<keyword evidence="9" id="KW-1185">Reference proteome</keyword>
<name>D6U2L6_KTERA</name>
<dbReference type="Pfam" id="PF04542">
    <property type="entry name" value="Sigma70_r2"/>
    <property type="match status" value="1"/>
</dbReference>
<dbReference type="STRING" id="485913.Krac_1630"/>
<dbReference type="Gene3D" id="1.10.10.10">
    <property type="entry name" value="Winged helix-like DNA-binding domain superfamily/Winged helix DNA-binding domain"/>
    <property type="match status" value="1"/>
</dbReference>
<proteinExistence type="inferred from homology"/>
<dbReference type="InterPro" id="IPR014284">
    <property type="entry name" value="RNA_pol_sigma-70_dom"/>
</dbReference>
<dbReference type="GO" id="GO:0016987">
    <property type="term" value="F:sigma factor activity"/>
    <property type="evidence" value="ECO:0007669"/>
    <property type="project" value="UniProtKB-KW"/>
</dbReference>
<evidence type="ECO:0000256" key="4">
    <source>
        <dbReference type="ARBA" id="ARBA00023125"/>
    </source>
</evidence>
<dbReference type="PANTHER" id="PTHR43133">
    <property type="entry name" value="RNA POLYMERASE ECF-TYPE SIGMA FACTO"/>
    <property type="match status" value="1"/>
</dbReference>
<comment type="caution">
    <text evidence="8">The sequence shown here is derived from an EMBL/GenBank/DDBJ whole genome shotgun (WGS) entry which is preliminary data.</text>
</comment>
<feature type="domain" description="RNA polymerase sigma-70 region 4" evidence="7">
    <location>
        <begin position="125"/>
        <end position="173"/>
    </location>
</feature>
<dbReference type="GO" id="GO:0003677">
    <property type="term" value="F:DNA binding"/>
    <property type="evidence" value="ECO:0007669"/>
    <property type="project" value="UniProtKB-KW"/>
</dbReference>
<comment type="similarity">
    <text evidence="1">Belongs to the sigma-70 factor family. ECF subfamily.</text>
</comment>
<dbReference type="InterPro" id="IPR007627">
    <property type="entry name" value="RNA_pol_sigma70_r2"/>
</dbReference>
<dbReference type="NCBIfam" id="TIGR02937">
    <property type="entry name" value="sigma70-ECF"/>
    <property type="match status" value="1"/>
</dbReference>
<keyword evidence="4" id="KW-0238">DNA-binding</keyword>
<keyword evidence="5" id="KW-0804">Transcription</keyword>
<evidence type="ECO:0000259" key="6">
    <source>
        <dbReference type="Pfam" id="PF04542"/>
    </source>
</evidence>
<dbReference type="eggNOG" id="COG1595">
    <property type="taxonomic scope" value="Bacteria"/>
</dbReference>
<keyword evidence="3" id="KW-0731">Sigma factor</keyword>
<evidence type="ECO:0000313" key="8">
    <source>
        <dbReference type="EMBL" id="EFH80980.1"/>
    </source>
</evidence>
<dbReference type="PANTHER" id="PTHR43133:SF8">
    <property type="entry name" value="RNA POLYMERASE SIGMA FACTOR HI_1459-RELATED"/>
    <property type="match status" value="1"/>
</dbReference>
<dbReference type="InParanoid" id="D6U2L6"/>
<dbReference type="InterPro" id="IPR036388">
    <property type="entry name" value="WH-like_DNA-bd_sf"/>
</dbReference>
<dbReference type="AlphaFoldDB" id="D6U2L6"/>
<dbReference type="InterPro" id="IPR013325">
    <property type="entry name" value="RNA_pol_sigma_r2"/>
</dbReference>
<evidence type="ECO:0000256" key="3">
    <source>
        <dbReference type="ARBA" id="ARBA00023082"/>
    </source>
</evidence>
<dbReference type="InterPro" id="IPR007630">
    <property type="entry name" value="RNA_pol_sigma70_r4"/>
</dbReference>
<evidence type="ECO:0000259" key="7">
    <source>
        <dbReference type="Pfam" id="PF04545"/>
    </source>
</evidence>
<dbReference type="EMBL" id="ADVG01000004">
    <property type="protein sequence ID" value="EFH80980.1"/>
    <property type="molecule type" value="Genomic_DNA"/>
</dbReference>
<dbReference type="SUPFAM" id="SSF88946">
    <property type="entry name" value="Sigma2 domain of RNA polymerase sigma factors"/>
    <property type="match status" value="1"/>
</dbReference>
<evidence type="ECO:0000313" key="9">
    <source>
        <dbReference type="Proteomes" id="UP000004508"/>
    </source>
</evidence>